<evidence type="ECO:0000313" key="3">
    <source>
        <dbReference type="Proteomes" id="UP000826234"/>
    </source>
</evidence>
<comment type="caution">
    <text evidence="2">The sequence shown here is derived from an EMBL/GenBank/DDBJ whole genome shotgun (WGS) entry which is preliminary data.</text>
</comment>
<proteinExistence type="predicted"/>
<reference evidence="2 3" key="1">
    <citation type="journal article" date="2022" name="Gigascience">
        <title>A chromosome-level genome assembly and annotation of the desert horned lizard, Phrynosoma platyrhinos, provides insight into chromosomal rearrangements among reptiles.</title>
        <authorList>
            <person name="Koochekian N."/>
            <person name="Ascanio A."/>
            <person name="Farleigh K."/>
            <person name="Card D.C."/>
            <person name="Schield D.R."/>
            <person name="Castoe T.A."/>
            <person name="Jezkova T."/>
        </authorList>
    </citation>
    <scope>NUCLEOTIDE SEQUENCE [LARGE SCALE GENOMIC DNA]</scope>
    <source>
        <strain evidence="2">NK-2021</strain>
    </source>
</reference>
<evidence type="ECO:0000313" key="2">
    <source>
        <dbReference type="EMBL" id="KAH0623190.1"/>
    </source>
</evidence>
<accession>A0ABQ7T0R5</accession>
<name>A0ABQ7T0R5_PHRPL</name>
<sequence>MLETVLLKTPTVGGSRSRNSVPAPVQPPQEARDARGGLVAPMAFMSWFSRNGSRAPVQRIHDDTVSHPILSVFELERLLYTGKTACNHADEVWPGLYLGDQKDPGSLCSGGEQISHPGPCLPHDLPPTDLGGSHKDRQGPPGHHTQPRFPSPAGRPGQFPQVEAQTMSRWVVQK</sequence>
<keyword evidence="3" id="KW-1185">Reference proteome</keyword>
<dbReference type="EMBL" id="JAIPUX010003283">
    <property type="protein sequence ID" value="KAH0623190.1"/>
    <property type="molecule type" value="Genomic_DNA"/>
</dbReference>
<feature type="region of interest" description="Disordered" evidence="1">
    <location>
        <begin position="8"/>
        <end position="32"/>
    </location>
</feature>
<gene>
    <name evidence="2" type="ORF">JD844_031244</name>
</gene>
<organism evidence="2 3">
    <name type="scientific">Phrynosoma platyrhinos</name>
    <name type="common">Desert horned lizard</name>
    <dbReference type="NCBI Taxonomy" id="52577"/>
    <lineage>
        <taxon>Eukaryota</taxon>
        <taxon>Metazoa</taxon>
        <taxon>Chordata</taxon>
        <taxon>Craniata</taxon>
        <taxon>Vertebrata</taxon>
        <taxon>Euteleostomi</taxon>
        <taxon>Lepidosauria</taxon>
        <taxon>Squamata</taxon>
        <taxon>Bifurcata</taxon>
        <taxon>Unidentata</taxon>
        <taxon>Episquamata</taxon>
        <taxon>Toxicofera</taxon>
        <taxon>Iguania</taxon>
        <taxon>Phrynosomatidae</taxon>
        <taxon>Phrynosomatinae</taxon>
        <taxon>Phrynosoma</taxon>
    </lineage>
</organism>
<dbReference type="Proteomes" id="UP000826234">
    <property type="component" value="Unassembled WGS sequence"/>
</dbReference>
<evidence type="ECO:0000256" key="1">
    <source>
        <dbReference type="SAM" id="MobiDB-lite"/>
    </source>
</evidence>
<feature type="region of interest" description="Disordered" evidence="1">
    <location>
        <begin position="108"/>
        <end position="174"/>
    </location>
</feature>
<protein>
    <submittedName>
        <fullName evidence="2">Uncharacterized protein</fullName>
    </submittedName>
</protein>